<feature type="compositionally biased region" description="Basic and acidic residues" evidence="10">
    <location>
        <begin position="1249"/>
        <end position="1260"/>
    </location>
</feature>
<dbReference type="Gene3D" id="4.10.400.10">
    <property type="entry name" value="Low-density Lipoprotein Receptor"/>
    <property type="match status" value="8"/>
</dbReference>
<evidence type="ECO:0000259" key="12">
    <source>
        <dbReference type="PROSITE" id="PS50240"/>
    </source>
</evidence>
<feature type="disulfide bond" evidence="8">
    <location>
        <begin position="655"/>
        <end position="670"/>
    </location>
</feature>
<dbReference type="SUPFAM" id="SSF50494">
    <property type="entry name" value="Trypsin-like serine proteases"/>
    <property type="match status" value="2"/>
</dbReference>
<evidence type="ECO:0000256" key="6">
    <source>
        <dbReference type="ARBA" id="ARBA00023136"/>
    </source>
</evidence>
<keyword evidence="9" id="KW-0378">Hydrolase</keyword>
<keyword evidence="5 11" id="KW-1133">Transmembrane helix</keyword>
<evidence type="ECO:0000256" key="4">
    <source>
        <dbReference type="ARBA" id="ARBA00022737"/>
    </source>
</evidence>
<feature type="compositionally biased region" description="Basic and acidic residues" evidence="10">
    <location>
        <begin position="286"/>
        <end position="296"/>
    </location>
</feature>
<keyword evidence="4" id="KW-0677">Repeat</keyword>
<evidence type="ECO:0000256" key="11">
    <source>
        <dbReference type="SAM" id="Phobius"/>
    </source>
</evidence>
<dbReference type="Pfam" id="PF00057">
    <property type="entry name" value="Ldl_recept_a"/>
    <property type="match status" value="4"/>
</dbReference>
<keyword evidence="9" id="KW-0645">Protease</keyword>
<feature type="disulfide bond" evidence="8">
    <location>
        <begin position="1366"/>
        <end position="1381"/>
    </location>
</feature>
<feature type="disulfide bond" evidence="8">
    <location>
        <begin position="726"/>
        <end position="741"/>
    </location>
</feature>
<dbReference type="SMART" id="SM00192">
    <property type="entry name" value="LDLa"/>
    <property type="match status" value="9"/>
</dbReference>
<evidence type="ECO:0000256" key="7">
    <source>
        <dbReference type="ARBA" id="ARBA00023157"/>
    </source>
</evidence>
<feature type="region of interest" description="Disordered" evidence="10">
    <location>
        <begin position="1249"/>
        <end position="1272"/>
    </location>
</feature>
<dbReference type="InterPro" id="IPR050685">
    <property type="entry name" value="LDLR"/>
</dbReference>
<feature type="region of interest" description="Disordered" evidence="10">
    <location>
        <begin position="400"/>
        <end position="426"/>
    </location>
</feature>
<gene>
    <name evidence="13" type="ORF">XYLVIOL_LOCUS3509</name>
</gene>
<keyword evidence="9" id="KW-0720">Serine protease</keyword>
<evidence type="ECO:0000256" key="5">
    <source>
        <dbReference type="ARBA" id="ARBA00022989"/>
    </source>
</evidence>
<dbReference type="PROSITE" id="PS50068">
    <property type="entry name" value="LDLRA_2"/>
    <property type="match status" value="8"/>
</dbReference>
<feature type="domain" description="Peptidase S1" evidence="12">
    <location>
        <begin position="1507"/>
        <end position="1846"/>
    </location>
</feature>
<dbReference type="CDD" id="cd00190">
    <property type="entry name" value="Tryp_SPc"/>
    <property type="match status" value="1"/>
</dbReference>
<dbReference type="InterPro" id="IPR036055">
    <property type="entry name" value="LDL_receptor-like_sf"/>
</dbReference>
<evidence type="ECO:0000313" key="14">
    <source>
        <dbReference type="Proteomes" id="UP001642520"/>
    </source>
</evidence>
<feature type="compositionally biased region" description="Polar residues" evidence="10">
    <location>
        <begin position="326"/>
        <end position="341"/>
    </location>
</feature>
<feature type="disulfide bond" evidence="8">
    <location>
        <begin position="1788"/>
        <end position="1806"/>
    </location>
</feature>
<reference evidence="13 14" key="1">
    <citation type="submission" date="2024-08" db="EMBL/GenBank/DDBJ databases">
        <authorList>
            <person name="Will J Nash"/>
            <person name="Angela Man"/>
            <person name="Seanna McTaggart"/>
            <person name="Kendall Baker"/>
            <person name="Tom Barker"/>
            <person name="Leah Catchpole"/>
            <person name="Alex Durrant"/>
            <person name="Karim Gharbi"/>
            <person name="Naomi Irish"/>
            <person name="Gemy Kaithakottil"/>
            <person name="Debby Ku"/>
            <person name="Aaliyah Providence"/>
            <person name="Felix Shaw"/>
            <person name="David Swarbreck"/>
            <person name="Chris Watkins"/>
            <person name="Ann M. McCartney"/>
            <person name="Giulio Formenti"/>
            <person name="Alice Mouton"/>
            <person name="Noel Vella"/>
            <person name="Bjorn M von Reumont"/>
            <person name="Adriana Vella"/>
            <person name="Wilfried Haerty"/>
        </authorList>
    </citation>
    <scope>NUCLEOTIDE SEQUENCE [LARGE SCALE GENOMIC DNA]</scope>
</reference>
<feature type="region of interest" description="Disordered" evidence="10">
    <location>
        <begin position="206"/>
        <end position="228"/>
    </location>
</feature>
<protein>
    <recommendedName>
        <fullName evidence="12">Peptidase S1 domain-containing protein</fullName>
    </recommendedName>
</protein>
<evidence type="ECO:0000313" key="13">
    <source>
        <dbReference type="EMBL" id="CAL7938816.1"/>
    </source>
</evidence>
<feature type="compositionally biased region" description="Basic and acidic residues" evidence="10">
    <location>
        <begin position="307"/>
        <end position="317"/>
    </location>
</feature>
<dbReference type="InterPro" id="IPR001254">
    <property type="entry name" value="Trypsin_dom"/>
</dbReference>
<keyword evidence="14" id="KW-1185">Reference proteome</keyword>
<evidence type="ECO:0000256" key="9">
    <source>
        <dbReference type="RuleBase" id="RU363034"/>
    </source>
</evidence>
<proteinExistence type="predicted"/>
<organism evidence="13 14">
    <name type="scientific">Xylocopa violacea</name>
    <name type="common">Violet carpenter bee</name>
    <name type="synonym">Apis violacea</name>
    <dbReference type="NCBI Taxonomy" id="135666"/>
    <lineage>
        <taxon>Eukaryota</taxon>
        <taxon>Metazoa</taxon>
        <taxon>Ecdysozoa</taxon>
        <taxon>Arthropoda</taxon>
        <taxon>Hexapoda</taxon>
        <taxon>Insecta</taxon>
        <taxon>Pterygota</taxon>
        <taxon>Neoptera</taxon>
        <taxon>Endopterygota</taxon>
        <taxon>Hymenoptera</taxon>
        <taxon>Apocrita</taxon>
        <taxon>Aculeata</taxon>
        <taxon>Apoidea</taxon>
        <taxon>Anthophila</taxon>
        <taxon>Apidae</taxon>
        <taxon>Xylocopa</taxon>
        <taxon>Xylocopa</taxon>
    </lineage>
</organism>
<evidence type="ECO:0000256" key="8">
    <source>
        <dbReference type="PROSITE-ProRule" id="PRU00124"/>
    </source>
</evidence>
<comment type="caution">
    <text evidence="8">Lacks conserved residue(s) required for the propagation of feature annotation.</text>
</comment>
<evidence type="ECO:0000256" key="2">
    <source>
        <dbReference type="ARBA" id="ARBA00004308"/>
    </source>
</evidence>
<dbReference type="InterPro" id="IPR043504">
    <property type="entry name" value="Peptidase_S1_PA_chymotrypsin"/>
</dbReference>
<dbReference type="CDD" id="cd00112">
    <property type="entry name" value="LDLa"/>
    <property type="match status" value="8"/>
</dbReference>
<dbReference type="InterPro" id="IPR015420">
    <property type="entry name" value="Peptidase_S1A_nudel"/>
</dbReference>
<dbReference type="SMART" id="SM00020">
    <property type="entry name" value="Tryp_SPc"/>
    <property type="match status" value="1"/>
</dbReference>
<feature type="disulfide bond" evidence="8">
    <location>
        <begin position="1328"/>
        <end position="1343"/>
    </location>
</feature>
<feature type="transmembrane region" description="Helical" evidence="11">
    <location>
        <begin position="56"/>
        <end position="73"/>
    </location>
</feature>
<evidence type="ECO:0000256" key="1">
    <source>
        <dbReference type="ARBA" id="ARBA00004167"/>
    </source>
</evidence>
<sequence>MDTEYKISSTRLESPRITSEQCRVNLTTPKTAGSTEQVGNSSSHGHWRFNKHNRTLSIALMLSFVGFVVYLFSESDYFCQTEDNQQRVSLTKNVTVILQAEDPNLQNVYRYFYTNKLQELSPELRSTILQMGHNRSKRDTDNTPCTQNMQHCKTVIDSMWGIVSIVNNSMPHLQALLRNFSTDTSASKSRFLELVECLQCKNNNTVNADQKSGPESGLDQHNASQEHPDHAQIKNNMDIVSNLLNEPVHDSNIQNSTTLGLDERKDDIKASTTSTVSIFNSYNSGGRKEDSSETTRRPKTSTISISDDSKGDQKEDPSWMTKGPETRSTTIKSTEGGLRSTSTEAEVINATTSALITELAEETTTRTGGIDDTGRTTVAMNVTARLDEGNVTEMAIGAVHPSVHPSGQGHGEQNGLENGGPNKTTFRNAQSRIVSKVNSDYFSGTSPTVETMKSTQQLQLTPTMTWMPYQVCFYGPAASGPAKQSGTGQIVYPGSSPGAMYPVSMPQQRQGFQNSNQGANYIQMQAQSVQFLPTQSFPGNSGQGGQRVGPTGPANVNFPVFPGYQTSPSGAAGPNGKTPYYCTYIPAPTFQFPAIPGVTEYQRSSVSARNFEAEDVEKNKTNDEKRFSFGYPETCPSNTIRCNDGRRCILRSQWCDGQVDCNDASDETTCSCRDRISQDRLCDGYFDCPHGEDELGCLGCPKTSFNCNDWRKRYTADNCVPLSERCDGIQQCANGKDEMDCHILTPSHIEGKNIFTIGYTEGYLHKNLKGQWYPVCTAVDSWASDACASEIGPEINTLPEIKIHSVADNAYKGPYVAEVNGQTKLIPSCMNTAIFVRCSRFPCGTTVSSRGDTLRPHVLEEEDRQPLDDLLWPAFVDKIDPRLGANDEDEMVGSQLRVVGGRASQPKAWPFLVAIYKDGLFYCGGVILNELWVLTAAHCLDGYRGHYYEIQAGVLRRLSFSPMAQTRRARYTVMHPFYSDKDMTNDIGMIRLADPLRFNRWVRPVCLPGPSLFGSMWREKPEPNSTCIAIGWGATTEYGRDPDHLREVEVPILPNCKHEVDRHEAALCAGYLQGGRDACQGDSGGPLMCRNPYSESQWYVAGVVSHGEGCGRPDEPGIYTRVSYFLHWIQEISNGRGVPPMKRTALDKCPGFSCEGGLGKCLPIEARCNRMVDCLDGEDEVNCRDNYPLYRRLGSRDSNFEPHSSTETENSTTYDVTMSPIMDTTSTIADIVSTIFDVTRDKSVIVEDRNTDLGSDEKDGTTSTTSSSNDVESNSLPVFPTVFTCSRLLQSIPIQQRCNRVLDCEDGTDEMNCTCKEHLLHFKPSAICDGYVDCDDQTDELGCKICAEDEFLCKTSNSCIPMSEQCNGKFECKFKEDEIDCFTLTDGQHVYLDANNRPVLNMQGVLTRYNEGKWQPTCHRPRIHRNQSTVTLIGQNMCEYFGFSYQRSSESITAKNSELETIAWREGSPVHQEYSSAASLNEDEETCPGIYVRCAPVLSSSVHAHLIVDASTGSRDYLWPWIAAIFVDGRYSCSALLLESNWLLSAANCLQNVRLEKNYVTAVLGYGPMFHHIDGPHQQISIVDELHSVNNSVSTLMHLKIGVHFSRYVRPLFHDKTIYLPGLNDTCVAVGTNEDEETRSVFLKPILQNCPSCQRCFVNVSNSDCLETETSDWSGTIFCRGKKGWYPAAVFQDNEGLCNFQSTQTMTSIDYINPYLIEAISGPRKSIEAPCDGFRCSTGQCIPQNQICDGFPNCRDQRDEDSKFCELTRSSCENSVEGCSCTRTELRCRNGKCVDKSAFCDGNVDCPDGSDEPTICTCAEYLKLTSPERLCDGERHCLDKTDESPEMCPCRDSSFQCETTSGNDTCIPQDFVCDGANDCVKGEDEEVCRKLRHFSYYSNGSGEVLRRSYGVWHSECFPSPLSSDVDAENLCKSMGYSSGNLTNDTTIADAPLIPERGDFYTVRLNIWTWMFLRNNKPLMTVKESNETCHRAFVDCV</sequence>
<keyword evidence="6 11" id="KW-0472">Membrane</keyword>
<dbReference type="InterPro" id="IPR009003">
    <property type="entry name" value="Peptidase_S1_PA"/>
</dbReference>
<accession>A0ABP1NCT9</accession>
<dbReference type="Pfam" id="PF09342">
    <property type="entry name" value="DUF1986"/>
    <property type="match status" value="1"/>
</dbReference>
<dbReference type="PROSITE" id="PS01209">
    <property type="entry name" value="LDLRA_1"/>
    <property type="match status" value="3"/>
</dbReference>
<name>A0ABP1NCT9_XYLVO</name>
<dbReference type="Gene3D" id="2.40.10.10">
    <property type="entry name" value="Trypsin-like serine proteases"/>
    <property type="match status" value="3"/>
</dbReference>
<dbReference type="InterPro" id="IPR033116">
    <property type="entry name" value="TRYPSIN_SER"/>
</dbReference>
<dbReference type="PRINTS" id="PR00261">
    <property type="entry name" value="LDLRECEPTOR"/>
</dbReference>
<evidence type="ECO:0000256" key="3">
    <source>
        <dbReference type="ARBA" id="ARBA00022692"/>
    </source>
</evidence>
<feature type="disulfide bond" evidence="8">
    <location>
        <begin position="1736"/>
        <end position="1754"/>
    </location>
</feature>
<comment type="subcellular location">
    <subcellularLocation>
        <location evidence="2">Endomembrane system</location>
    </subcellularLocation>
    <subcellularLocation>
        <location evidence="1">Membrane</location>
        <topology evidence="1">Single-pass membrane protein</topology>
    </subcellularLocation>
</comment>
<dbReference type="PROSITE" id="PS50240">
    <property type="entry name" value="TRYPSIN_DOM"/>
    <property type="match status" value="2"/>
</dbReference>
<comment type="caution">
    <text evidence="13">The sequence shown here is derived from an EMBL/GenBank/DDBJ whole genome shotgun (WGS) entry which is preliminary data.</text>
</comment>
<dbReference type="PROSITE" id="PS00134">
    <property type="entry name" value="TRYPSIN_HIS"/>
    <property type="match status" value="1"/>
</dbReference>
<feature type="region of interest" description="Disordered" evidence="10">
    <location>
        <begin position="278"/>
        <end position="341"/>
    </location>
</feature>
<feature type="compositionally biased region" description="Basic and acidic residues" evidence="10">
    <location>
        <begin position="1194"/>
        <end position="1206"/>
    </location>
</feature>
<keyword evidence="3 11" id="KW-0812">Transmembrane</keyword>
<dbReference type="PANTHER" id="PTHR24270">
    <property type="entry name" value="LOW-DENSITY LIPOPROTEIN RECEPTOR-RELATED"/>
    <property type="match status" value="1"/>
</dbReference>
<dbReference type="Pfam" id="PF00089">
    <property type="entry name" value="Trypsin"/>
    <property type="match status" value="1"/>
</dbReference>
<feature type="disulfide bond" evidence="8">
    <location>
        <begin position="1168"/>
        <end position="1183"/>
    </location>
</feature>
<dbReference type="PROSITE" id="PS00135">
    <property type="entry name" value="TRYPSIN_SER"/>
    <property type="match status" value="1"/>
</dbReference>
<evidence type="ECO:0000256" key="10">
    <source>
        <dbReference type="SAM" id="MobiDB-lite"/>
    </source>
</evidence>
<dbReference type="InterPro" id="IPR002172">
    <property type="entry name" value="LDrepeatLR_classA_rpt"/>
</dbReference>
<dbReference type="EMBL" id="CAXAJV020001289">
    <property type="protein sequence ID" value="CAL7938816.1"/>
    <property type="molecule type" value="Genomic_DNA"/>
</dbReference>
<feature type="region of interest" description="Disordered" evidence="10">
    <location>
        <begin position="1194"/>
        <end position="1214"/>
    </location>
</feature>
<dbReference type="InterPro" id="IPR023415">
    <property type="entry name" value="LDLR_class-A_CS"/>
</dbReference>
<feature type="disulfide bond" evidence="8">
    <location>
        <begin position="1149"/>
        <end position="1161"/>
    </location>
</feature>
<feature type="disulfide bond" evidence="8">
    <location>
        <begin position="1873"/>
        <end position="1888"/>
    </location>
</feature>
<keyword evidence="7 8" id="KW-1015">Disulfide bond</keyword>
<feature type="disulfide bond" evidence="8">
    <location>
        <begin position="1781"/>
        <end position="1793"/>
    </location>
</feature>
<feature type="domain" description="Peptidase S1" evidence="12">
    <location>
        <begin position="898"/>
        <end position="1134"/>
    </location>
</feature>
<dbReference type="InterPro" id="IPR018114">
    <property type="entry name" value="TRYPSIN_HIS"/>
</dbReference>
<dbReference type="SUPFAM" id="SSF57424">
    <property type="entry name" value="LDL receptor-like module"/>
    <property type="match status" value="8"/>
</dbReference>
<dbReference type="Proteomes" id="UP001642520">
    <property type="component" value="Unassembled WGS sequence"/>
</dbReference>